<evidence type="ECO:0000313" key="3">
    <source>
        <dbReference type="Proteomes" id="UP000094463"/>
    </source>
</evidence>
<dbReference type="Proteomes" id="UP000094463">
    <property type="component" value="Chromosome"/>
</dbReference>
<dbReference type="InterPro" id="IPR013766">
    <property type="entry name" value="Thioredoxin_domain"/>
</dbReference>
<dbReference type="InterPro" id="IPR036249">
    <property type="entry name" value="Thioredoxin-like_sf"/>
</dbReference>
<dbReference type="Pfam" id="PF00085">
    <property type="entry name" value="Thioredoxin"/>
    <property type="match status" value="1"/>
</dbReference>
<dbReference type="STRING" id="632773.BBEV_2747"/>
<dbReference type="SUPFAM" id="SSF52833">
    <property type="entry name" value="Thioredoxin-like"/>
    <property type="match status" value="1"/>
</dbReference>
<dbReference type="PROSITE" id="PS51352">
    <property type="entry name" value="THIOREDOXIN_2"/>
    <property type="match status" value="1"/>
</dbReference>
<organism evidence="2 3">
    <name type="scientific">Salisediminibacterium beveridgei</name>
    <dbReference type="NCBI Taxonomy" id="632773"/>
    <lineage>
        <taxon>Bacteria</taxon>
        <taxon>Bacillati</taxon>
        <taxon>Bacillota</taxon>
        <taxon>Bacilli</taxon>
        <taxon>Bacillales</taxon>
        <taxon>Bacillaceae</taxon>
        <taxon>Salisediminibacterium</taxon>
    </lineage>
</organism>
<dbReference type="PANTHER" id="PTHR10438">
    <property type="entry name" value="THIOREDOXIN"/>
    <property type="match status" value="1"/>
</dbReference>
<dbReference type="CDD" id="cd02947">
    <property type="entry name" value="TRX_family"/>
    <property type="match status" value="1"/>
</dbReference>
<accession>A0A1D7QYJ3</accession>
<evidence type="ECO:0000259" key="1">
    <source>
        <dbReference type="PROSITE" id="PS51352"/>
    </source>
</evidence>
<gene>
    <name evidence="2" type="primary">ydbP</name>
    <name evidence="2" type="ORF">BBEV_2747</name>
</gene>
<name>A0A1D7QYJ3_9BACI</name>
<dbReference type="Gene3D" id="3.40.30.10">
    <property type="entry name" value="Glutaredoxin"/>
    <property type="match status" value="1"/>
</dbReference>
<evidence type="ECO:0000313" key="2">
    <source>
        <dbReference type="EMBL" id="AOM84084.1"/>
    </source>
</evidence>
<dbReference type="PATRIC" id="fig|632773.3.peg.2885"/>
<dbReference type="RefSeq" id="WP_069365994.1">
    <property type="nucleotide sequence ID" value="NZ_CP012502.1"/>
</dbReference>
<dbReference type="AlphaFoldDB" id="A0A1D7QYJ3"/>
<reference evidence="2 3" key="1">
    <citation type="submission" date="2015-08" db="EMBL/GenBank/DDBJ databases">
        <title>The complete genome sequence of Bacillus beveridgei MLTeJB.</title>
        <authorList>
            <person name="Hanson T.E."/>
            <person name="Mesa C."/>
            <person name="Basesman S.M."/>
            <person name="Oremland R.S."/>
        </authorList>
    </citation>
    <scope>NUCLEOTIDE SEQUENCE [LARGE SCALE GENOMIC DNA]</scope>
    <source>
        <strain evidence="2 3">MLTeJB</strain>
    </source>
</reference>
<feature type="domain" description="Thioredoxin" evidence="1">
    <location>
        <begin position="1"/>
        <end position="106"/>
    </location>
</feature>
<proteinExistence type="predicted"/>
<sequence length="106" mass="12126">MKNRITSTEVFTSLIDTTDTVAVKFEADWCPDCKRMDFFMDDVLKDHSDLKLYEVDSDALAEQAEKYDVMGLPSILLFRNGEKTAHLHSAQAKTPEEVKAFLQEHL</sequence>
<protein>
    <submittedName>
        <fullName evidence="2">Thioredoxin</fullName>
    </submittedName>
</protein>
<dbReference type="OrthoDB" id="7629852at2"/>
<dbReference type="EMBL" id="CP012502">
    <property type="protein sequence ID" value="AOM84084.1"/>
    <property type="molecule type" value="Genomic_DNA"/>
</dbReference>
<dbReference type="InterPro" id="IPR050620">
    <property type="entry name" value="Thioredoxin_H-type-like"/>
</dbReference>
<dbReference type="KEGG" id="bbev:BBEV_2747"/>
<dbReference type="PANTHER" id="PTHR10438:SF468">
    <property type="entry name" value="THIOREDOXIN-1-RELATED"/>
    <property type="match status" value="1"/>
</dbReference>
<keyword evidence="3" id="KW-1185">Reference proteome</keyword>